<evidence type="ECO:0000256" key="1">
    <source>
        <dbReference type="ARBA" id="ARBA00023157"/>
    </source>
</evidence>
<dbReference type="PRINTS" id="PR00722">
    <property type="entry name" value="CHYMOTRYPSIN"/>
</dbReference>
<dbReference type="EMBL" id="OU900099">
    <property type="protein sequence ID" value="CAG9862936.1"/>
    <property type="molecule type" value="Genomic_DNA"/>
</dbReference>
<dbReference type="Proteomes" id="UP001153712">
    <property type="component" value="Chromosome 6"/>
</dbReference>
<gene>
    <name evidence="5" type="ORF">PHYEVI_LOCUS9240</name>
</gene>
<dbReference type="Pfam" id="PF00089">
    <property type="entry name" value="Trypsin"/>
    <property type="match status" value="1"/>
</dbReference>
<dbReference type="InterPro" id="IPR001314">
    <property type="entry name" value="Peptidase_S1A"/>
</dbReference>
<dbReference type="PROSITE" id="PS50240">
    <property type="entry name" value="TRYPSIN_DOM"/>
    <property type="match status" value="1"/>
</dbReference>
<protein>
    <recommendedName>
        <fullName evidence="4">Peptidase S1 domain-containing protein</fullName>
    </recommendedName>
</protein>
<evidence type="ECO:0000259" key="4">
    <source>
        <dbReference type="PROSITE" id="PS50240"/>
    </source>
</evidence>
<feature type="domain" description="Peptidase S1" evidence="4">
    <location>
        <begin position="19"/>
        <end position="279"/>
    </location>
</feature>
<dbReference type="InterPro" id="IPR018114">
    <property type="entry name" value="TRYPSIN_HIS"/>
</dbReference>
<evidence type="ECO:0000256" key="2">
    <source>
        <dbReference type="ARBA" id="ARBA00024195"/>
    </source>
</evidence>
<dbReference type="SMART" id="SM00020">
    <property type="entry name" value="Tryp_SPc"/>
    <property type="match status" value="1"/>
</dbReference>
<dbReference type="AlphaFoldDB" id="A0A9N9XQ26"/>
<comment type="similarity">
    <text evidence="2">Belongs to the peptidase S1 family. CLIP subfamily.</text>
</comment>
<keyword evidence="3" id="KW-0732">Signal</keyword>
<accession>A0A9N9XQ26</accession>
<dbReference type="CDD" id="cd00190">
    <property type="entry name" value="Tryp_SPc"/>
    <property type="match status" value="1"/>
</dbReference>
<proteinExistence type="inferred from homology"/>
<keyword evidence="1" id="KW-1015">Disulfide bond</keyword>
<dbReference type="InterPro" id="IPR009003">
    <property type="entry name" value="Peptidase_S1_PA"/>
</dbReference>
<dbReference type="PROSITE" id="PS00134">
    <property type="entry name" value="TRYPSIN_HIS"/>
    <property type="match status" value="1"/>
</dbReference>
<dbReference type="InterPro" id="IPR051487">
    <property type="entry name" value="Ser/Thr_Proteases_Immune/Dev"/>
</dbReference>
<sequence>MLVIVIICLVTLADPSFQIDGGINATFGQFPCIASLQRIGCYGSPITLHECSATIISPNYVLTAAHCVNKQDGQYPILKVVTGLLDIRGGDETYRQEAGIEKIIIHPDYKTTYEQFGYMAPNDIAIVKLNASLRFDNATNSVKLPRKDEELAEKEDVQFVGWGLQVCFEKTEARLQTIEYNVLSYNTCYNAVLDVFSGIEKLVLLDKNVSLCTGPINRGAKVNVDGDSGGPLLLNGTAYGIHSWIFVYYNQTPSFRIPGPSGIYVKLSKYISWIKENVDDFLE</sequence>
<name>A0A9N9XQ26_PHYSR</name>
<evidence type="ECO:0000256" key="3">
    <source>
        <dbReference type="SAM" id="SignalP"/>
    </source>
</evidence>
<reference evidence="5" key="1">
    <citation type="submission" date="2022-01" db="EMBL/GenBank/DDBJ databases">
        <authorList>
            <person name="King R."/>
        </authorList>
    </citation>
    <scope>NUCLEOTIDE SEQUENCE</scope>
</reference>
<dbReference type="OrthoDB" id="10061449at2759"/>
<dbReference type="PANTHER" id="PTHR24256">
    <property type="entry name" value="TRYPTASE-RELATED"/>
    <property type="match status" value="1"/>
</dbReference>
<organism evidence="5 6">
    <name type="scientific">Phyllotreta striolata</name>
    <name type="common">Striped flea beetle</name>
    <name type="synonym">Crioceris striolata</name>
    <dbReference type="NCBI Taxonomy" id="444603"/>
    <lineage>
        <taxon>Eukaryota</taxon>
        <taxon>Metazoa</taxon>
        <taxon>Ecdysozoa</taxon>
        <taxon>Arthropoda</taxon>
        <taxon>Hexapoda</taxon>
        <taxon>Insecta</taxon>
        <taxon>Pterygota</taxon>
        <taxon>Neoptera</taxon>
        <taxon>Endopterygota</taxon>
        <taxon>Coleoptera</taxon>
        <taxon>Polyphaga</taxon>
        <taxon>Cucujiformia</taxon>
        <taxon>Chrysomeloidea</taxon>
        <taxon>Chrysomelidae</taxon>
        <taxon>Galerucinae</taxon>
        <taxon>Alticini</taxon>
        <taxon>Phyllotreta</taxon>
    </lineage>
</organism>
<evidence type="ECO:0000313" key="6">
    <source>
        <dbReference type="Proteomes" id="UP001153712"/>
    </source>
</evidence>
<dbReference type="InterPro" id="IPR043504">
    <property type="entry name" value="Peptidase_S1_PA_chymotrypsin"/>
</dbReference>
<feature type="signal peptide" evidence="3">
    <location>
        <begin position="1"/>
        <end position="18"/>
    </location>
</feature>
<evidence type="ECO:0000313" key="5">
    <source>
        <dbReference type="EMBL" id="CAG9862936.1"/>
    </source>
</evidence>
<dbReference type="GO" id="GO:0006508">
    <property type="term" value="P:proteolysis"/>
    <property type="evidence" value="ECO:0007669"/>
    <property type="project" value="InterPro"/>
</dbReference>
<dbReference type="FunFam" id="2.40.10.10:FF:000068">
    <property type="entry name" value="transmembrane protease serine 2"/>
    <property type="match status" value="1"/>
</dbReference>
<dbReference type="Gene3D" id="2.40.10.10">
    <property type="entry name" value="Trypsin-like serine proteases"/>
    <property type="match status" value="1"/>
</dbReference>
<dbReference type="GO" id="GO:0004252">
    <property type="term" value="F:serine-type endopeptidase activity"/>
    <property type="evidence" value="ECO:0007669"/>
    <property type="project" value="InterPro"/>
</dbReference>
<dbReference type="InterPro" id="IPR001254">
    <property type="entry name" value="Trypsin_dom"/>
</dbReference>
<dbReference type="SUPFAM" id="SSF50494">
    <property type="entry name" value="Trypsin-like serine proteases"/>
    <property type="match status" value="1"/>
</dbReference>
<keyword evidence="6" id="KW-1185">Reference proteome</keyword>
<feature type="chain" id="PRO_5040263381" description="Peptidase S1 domain-containing protein" evidence="3">
    <location>
        <begin position="19"/>
        <end position="283"/>
    </location>
</feature>